<dbReference type="Gene3D" id="3.40.140.10">
    <property type="entry name" value="Cytidine Deaminase, domain 2"/>
    <property type="match status" value="1"/>
</dbReference>
<evidence type="ECO:0000313" key="2">
    <source>
        <dbReference type="Proteomes" id="UP001516464"/>
    </source>
</evidence>
<proteinExistence type="predicted"/>
<name>A0ABQ7HYA5_9MICR</name>
<organism evidence="1 2">
    <name type="scientific">Astathelohania contejeani</name>
    <dbReference type="NCBI Taxonomy" id="164912"/>
    <lineage>
        <taxon>Eukaryota</taxon>
        <taxon>Fungi</taxon>
        <taxon>Fungi incertae sedis</taxon>
        <taxon>Microsporidia</taxon>
        <taxon>Astathelohaniidae</taxon>
        <taxon>Astathelohania</taxon>
    </lineage>
</organism>
<accession>A0ABQ7HYA5</accession>
<dbReference type="Proteomes" id="UP001516464">
    <property type="component" value="Unassembled WGS sequence"/>
</dbReference>
<comment type="caution">
    <text evidence="1">The sequence shown here is derived from an EMBL/GenBank/DDBJ whole genome shotgun (WGS) entry which is preliminary data.</text>
</comment>
<dbReference type="EMBL" id="SBIQ01000122">
    <property type="protein sequence ID" value="KAF7683150.1"/>
    <property type="molecule type" value="Genomic_DNA"/>
</dbReference>
<gene>
    <name evidence="1" type="primary">Adat3</name>
    <name evidence="1" type="ORF">TCON_1639</name>
</gene>
<dbReference type="InterPro" id="IPR016193">
    <property type="entry name" value="Cytidine_deaminase-like"/>
</dbReference>
<evidence type="ECO:0000313" key="1">
    <source>
        <dbReference type="EMBL" id="KAF7683150.1"/>
    </source>
</evidence>
<protein>
    <submittedName>
        <fullName evidence="1">Inactive tRNA-specific adenosine deaminase-like protein 3</fullName>
    </submittedName>
</protein>
<keyword evidence="2" id="KW-1185">Reference proteome</keyword>
<sequence length="264" mass="30601">MFKRLLRREEERDVELIEGAVIRTPKIVSSILVEKISKLYALPSHLKRIKHDPTDRNFLFILISVNSVNNKNIENLLKNETLNSISISNVSYLPIPKYPPVTNTQFSIAKEIWPCKFYPIKDRFGYSYSNEYFKNIIEILKKNISNNACCSETCLIIDPSCNSILSIENDEKNILKHAIFKSVTEISKRQIGYLCSGFDAFLYNEPCIACAMALIHSRIRNVFLIKPGSGFNRPYSDLKLSYNEHLNHRYDVFILAENFNKFIF</sequence>
<dbReference type="SUPFAM" id="SSF53927">
    <property type="entry name" value="Cytidine deaminase-like"/>
    <property type="match status" value="1"/>
</dbReference>
<reference evidence="1 2" key="1">
    <citation type="submission" date="2019-01" db="EMBL/GenBank/DDBJ databases">
        <title>Genomes sequencing and comparative genomics of infectious freshwater microsporidia, Cucumispora dikerogammari and Thelohania contejeani.</title>
        <authorList>
            <person name="Cormier A."/>
            <person name="Giraud I."/>
            <person name="Wattier R."/>
            <person name="Teixeira M."/>
            <person name="Grandjean F."/>
            <person name="Rigaud T."/>
            <person name="Cordaux R."/>
        </authorList>
    </citation>
    <scope>NUCLEOTIDE SEQUENCE [LARGE SCALE GENOMIC DNA]</scope>
    <source>
        <strain evidence="1">T1</strain>
        <tissue evidence="1">Spores</tissue>
    </source>
</reference>